<dbReference type="Proteomes" id="UP000651452">
    <property type="component" value="Unassembled WGS sequence"/>
</dbReference>
<protein>
    <recommendedName>
        <fullName evidence="4">HD/PDEase domain-containing protein</fullName>
    </recommendedName>
</protein>
<evidence type="ECO:0000313" key="2">
    <source>
        <dbReference type="EMBL" id="KAF9700864.1"/>
    </source>
</evidence>
<feature type="region of interest" description="Disordered" evidence="1">
    <location>
        <begin position="1"/>
        <end position="31"/>
    </location>
</feature>
<evidence type="ECO:0000313" key="3">
    <source>
        <dbReference type="Proteomes" id="UP000651452"/>
    </source>
</evidence>
<dbReference type="SUPFAM" id="SSF109604">
    <property type="entry name" value="HD-domain/PDEase-like"/>
    <property type="match status" value="1"/>
</dbReference>
<comment type="caution">
    <text evidence="2">The sequence shown here is derived from an EMBL/GenBank/DDBJ whole genome shotgun (WGS) entry which is preliminary data.</text>
</comment>
<dbReference type="AlphaFoldDB" id="A0A8H7JAE7"/>
<keyword evidence="3" id="KW-1185">Reference proteome</keyword>
<organism evidence="2 3">
    <name type="scientific">Ascochyta lentis</name>
    <dbReference type="NCBI Taxonomy" id="205686"/>
    <lineage>
        <taxon>Eukaryota</taxon>
        <taxon>Fungi</taxon>
        <taxon>Dikarya</taxon>
        <taxon>Ascomycota</taxon>
        <taxon>Pezizomycotina</taxon>
        <taxon>Dothideomycetes</taxon>
        <taxon>Pleosporomycetidae</taxon>
        <taxon>Pleosporales</taxon>
        <taxon>Pleosporineae</taxon>
        <taxon>Didymellaceae</taxon>
        <taxon>Ascochyta</taxon>
    </lineage>
</organism>
<dbReference type="Gene3D" id="1.10.472.50">
    <property type="entry name" value="HD-domain/PDEase-like"/>
    <property type="match status" value="1"/>
</dbReference>
<reference evidence="2" key="2">
    <citation type="submission" date="2020-09" db="EMBL/GenBank/DDBJ databases">
        <title>Reference genome assembly for Australian Ascochyta lentis isolate Al4.</title>
        <authorList>
            <person name="Lee R.C."/>
            <person name="Farfan-Caceres L.M."/>
            <person name="Debler J.W."/>
            <person name="Williams A.H."/>
            <person name="Henares B.M."/>
        </authorList>
    </citation>
    <scope>NUCLEOTIDE SEQUENCE</scope>
    <source>
        <strain evidence="2">Al4</strain>
    </source>
</reference>
<dbReference type="Gene3D" id="1.20.58.1910">
    <property type="match status" value="1"/>
</dbReference>
<evidence type="ECO:0008006" key="4">
    <source>
        <dbReference type="Google" id="ProtNLM"/>
    </source>
</evidence>
<dbReference type="EMBL" id="RZGK01000002">
    <property type="protein sequence ID" value="KAF9700864.1"/>
    <property type="molecule type" value="Genomic_DNA"/>
</dbReference>
<dbReference type="OrthoDB" id="16547at2759"/>
<proteinExistence type="predicted"/>
<accession>A0A8H7JAE7</accession>
<evidence type="ECO:0000256" key="1">
    <source>
        <dbReference type="SAM" id="MobiDB-lite"/>
    </source>
</evidence>
<dbReference type="PANTHER" id="PTHR33594">
    <property type="entry name" value="SUPERFAMILY HYDROLASE, PUTATIVE (AFU_ORTHOLOGUE AFUA_1G03035)-RELATED"/>
    <property type="match status" value="1"/>
</dbReference>
<dbReference type="PANTHER" id="PTHR33594:SF1">
    <property type="entry name" value="HD_PDEASE DOMAIN-CONTAINING PROTEIN"/>
    <property type="match status" value="1"/>
</dbReference>
<name>A0A8H7JAE7_9PLEO</name>
<sequence length="282" mass="31776">MPGLESVRRRLSSIAKPSSEPSSTPPSHTELDTRLLDPNFFHIEDDDRHWFARVNIAVRTAMTKLHTISHDYMHVQRVAVSAFSLYLDEKHQPWTREIDPRTIVVAAMVHEIGAIRYALDHAENEKDFGPRSPDSPDKVQTIQHDLVFEFLRRLDCPPDVAGPAALMASLVSFTREMQDKEKIFEHCEAYPALKFVLDADRLDGLGFVGIARLGAFGSVHAGRSSDTILSMVHLIDKRCVHYVGLMKTKGGKKEAEKRWAQMLEFRDGLVSQTNCSAGLRSD</sequence>
<reference evidence="2" key="1">
    <citation type="submission" date="2018-12" db="EMBL/GenBank/DDBJ databases">
        <authorList>
            <person name="Syme R.A."/>
            <person name="Farfan-Caceres L."/>
            <person name="Lichtenzveig J."/>
        </authorList>
    </citation>
    <scope>NUCLEOTIDE SEQUENCE</scope>
    <source>
        <strain evidence="2">Al4</strain>
    </source>
</reference>
<gene>
    <name evidence="2" type="ORF">EKO04_000374</name>
</gene>
<feature type="compositionally biased region" description="Low complexity" evidence="1">
    <location>
        <begin position="12"/>
        <end position="27"/>
    </location>
</feature>